<evidence type="ECO:0000313" key="4">
    <source>
        <dbReference type="Proteomes" id="UP000053961"/>
    </source>
</evidence>
<accession>A0A101FTM4</accession>
<dbReference type="Gene3D" id="3.10.450.50">
    <property type="match status" value="1"/>
</dbReference>
<evidence type="ECO:0008006" key="6">
    <source>
        <dbReference type="Google" id="ProtNLM"/>
    </source>
</evidence>
<dbReference type="PATRIC" id="fig|301375.6.peg.67"/>
<sequence length="162" mass="18529">MDFEESGQDLRMIEELTNSLYSCISFRQGEKPELARLKSLFIKEGILINNNDDPLIFTIYQFVEAIEEQLSAGSLRSFSEREVAERTDIFGKVAHRFSTYEARFDPDDPEPLTVGINSIQLVKVDGSWRVSSIVWNDESESRRIPEKYNSNLRDGGTDRPTG</sequence>
<reference evidence="4 5" key="2">
    <citation type="journal article" date="2015" name="MBio">
        <title>Genome-Resolved Metagenomic Analysis Reveals Roles for Candidate Phyla and Other Microbial Community Members in Biogeochemical Transformations in Oil Reservoirs.</title>
        <authorList>
            <person name="Hu P."/>
            <person name="Tom L."/>
            <person name="Singh A."/>
            <person name="Thomas B.C."/>
            <person name="Baker B.J."/>
            <person name="Piceno Y.M."/>
            <person name="Andersen G.L."/>
            <person name="Banfield J.F."/>
        </authorList>
    </citation>
    <scope>NUCLEOTIDE SEQUENCE [LARGE SCALE GENOMIC DNA]</scope>
    <source>
        <strain evidence="2">57_489</strain>
    </source>
</reference>
<feature type="region of interest" description="Disordered" evidence="1">
    <location>
        <begin position="141"/>
        <end position="162"/>
    </location>
</feature>
<reference evidence="3" key="1">
    <citation type="journal article" date="2015" name="MBio">
        <title>Genome-resolved metagenomic analysis reveals roles for candidate phyla and other microbial community members in biogeochemical transformations in oil reservoirs.</title>
        <authorList>
            <person name="Hu P."/>
            <person name="Tom L."/>
            <person name="Singh A."/>
            <person name="Thomas B.C."/>
            <person name="Baker B.J."/>
            <person name="Piceno Y.M."/>
            <person name="Andersen G.L."/>
            <person name="Banfield J.F."/>
        </authorList>
    </citation>
    <scope>NUCLEOTIDE SEQUENCE [LARGE SCALE GENOMIC DNA]</scope>
    <source>
        <strain evidence="3">56_747</strain>
    </source>
</reference>
<dbReference type="EMBL" id="LGFT01000030">
    <property type="protein sequence ID" value="KUK44250.1"/>
    <property type="molecule type" value="Genomic_DNA"/>
</dbReference>
<evidence type="ECO:0000313" key="5">
    <source>
        <dbReference type="Proteomes" id="UP000057043"/>
    </source>
</evidence>
<organism evidence="2 5">
    <name type="scientific">Methanothrix harundinacea</name>
    <dbReference type="NCBI Taxonomy" id="301375"/>
    <lineage>
        <taxon>Archaea</taxon>
        <taxon>Methanobacteriati</taxon>
        <taxon>Methanobacteriota</taxon>
        <taxon>Stenosarchaea group</taxon>
        <taxon>Methanomicrobia</taxon>
        <taxon>Methanotrichales</taxon>
        <taxon>Methanotrichaceae</taxon>
        <taxon>Methanothrix</taxon>
    </lineage>
</organism>
<dbReference type="Proteomes" id="UP000053961">
    <property type="component" value="Unassembled WGS sequence"/>
</dbReference>
<name>A0A101FTM4_9EURY</name>
<protein>
    <recommendedName>
        <fullName evidence="6">DUF4440 domain-containing protein</fullName>
    </recommendedName>
</protein>
<proteinExistence type="predicted"/>
<dbReference type="AlphaFoldDB" id="A0A101FTM4"/>
<dbReference type="InterPro" id="IPR032710">
    <property type="entry name" value="NTF2-like_dom_sf"/>
</dbReference>
<comment type="caution">
    <text evidence="2">The sequence shown here is derived from an EMBL/GenBank/DDBJ whole genome shotgun (WGS) entry which is preliminary data.</text>
</comment>
<evidence type="ECO:0000313" key="3">
    <source>
        <dbReference type="EMBL" id="KUK96334.1"/>
    </source>
</evidence>
<evidence type="ECO:0000313" key="2">
    <source>
        <dbReference type="EMBL" id="KUK44250.1"/>
    </source>
</evidence>
<gene>
    <name evidence="2" type="ORF">XD72_1382</name>
    <name evidence="3" type="ORF">XE07_1176</name>
</gene>
<dbReference type="EMBL" id="LGHB01000015">
    <property type="protein sequence ID" value="KUK96334.1"/>
    <property type="molecule type" value="Genomic_DNA"/>
</dbReference>
<dbReference type="SUPFAM" id="SSF54427">
    <property type="entry name" value="NTF2-like"/>
    <property type="match status" value="1"/>
</dbReference>
<evidence type="ECO:0000256" key="1">
    <source>
        <dbReference type="SAM" id="MobiDB-lite"/>
    </source>
</evidence>
<dbReference type="Proteomes" id="UP000057043">
    <property type="component" value="Unassembled WGS sequence"/>
</dbReference>